<protein>
    <submittedName>
        <fullName evidence="1">Uncharacterized protein</fullName>
    </submittedName>
</protein>
<evidence type="ECO:0000313" key="1">
    <source>
        <dbReference type="EMBL" id="CAG7785889.1"/>
    </source>
</evidence>
<dbReference type="EMBL" id="CAJVCH010306327">
    <property type="protein sequence ID" value="CAG7785889.1"/>
    <property type="molecule type" value="Genomic_DNA"/>
</dbReference>
<dbReference type="Proteomes" id="UP000708208">
    <property type="component" value="Unassembled WGS sequence"/>
</dbReference>
<gene>
    <name evidence="1" type="ORF">AFUS01_LOCUS24485</name>
</gene>
<accession>A0A8J2KIX5</accession>
<reference evidence="1" key="1">
    <citation type="submission" date="2021-06" db="EMBL/GenBank/DDBJ databases">
        <authorList>
            <person name="Hodson N. C."/>
            <person name="Mongue J. A."/>
            <person name="Jaron S. K."/>
        </authorList>
    </citation>
    <scope>NUCLEOTIDE SEQUENCE</scope>
</reference>
<comment type="caution">
    <text evidence="1">The sequence shown here is derived from an EMBL/GenBank/DDBJ whole genome shotgun (WGS) entry which is preliminary data.</text>
</comment>
<evidence type="ECO:0000313" key="2">
    <source>
        <dbReference type="Proteomes" id="UP000708208"/>
    </source>
</evidence>
<proteinExistence type="predicted"/>
<organism evidence="1 2">
    <name type="scientific">Allacma fusca</name>
    <dbReference type="NCBI Taxonomy" id="39272"/>
    <lineage>
        <taxon>Eukaryota</taxon>
        <taxon>Metazoa</taxon>
        <taxon>Ecdysozoa</taxon>
        <taxon>Arthropoda</taxon>
        <taxon>Hexapoda</taxon>
        <taxon>Collembola</taxon>
        <taxon>Symphypleona</taxon>
        <taxon>Sminthuridae</taxon>
        <taxon>Allacma</taxon>
    </lineage>
</organism>
<dbReference type="AlphaFoldDB" id="A0A8J2KIX5"/>
<name>A0A8J2KIX5_9HEXA</name>
<sequence length="204" mass="22648">MYSKLRIWIKEHSDFLLSNQNGRKVPHFSGQGFQWDSTEERCVGRVGSSCGSPEDCIGNSTCVDLYCECESGFSRDIHGNCRQVHGEKCDNNSDCNEDVHLFCSDGNCRCVNDTTRVFESGYCGSLFGEPCDPLQDFFGFPTGQTGNKCQGTLKCQKKESGFNCGCPSGTQLLEDRTCGIPAGSPRWEITSLCLLSCVFYHFIF</sequence>
<keyword evidence="2" id="KW-1185">Reference proteome</keyword>
<dbReference type="OrthoDB" id="5874482at2759"/>